<keyword evidence="5" id="KW-1278">Translocase</keyword>
<dbReference type="RefSeq" id="WP_173807272.1">
    <property type="nucleotide sequence ID" value="NZ_JABSNM010000025.1"/>
</dbReference>
<accession>A0ABX2G7F6</accession>
<evidence type="ECO:0000256" key="2">
    <source>
        <dbReference type="ARBA" id="ARBA00022475"/>
    </source>
</evidence>
<keyword evidence="1" id="KW-0813">Transport</keyword>
<sequence length="268" mass="28991">MGPVPVRPPMLVAHGLQVRLGERVVVRGIDLEFDAGWTAVVGPNGAGKSTLLRALAGLQPLESGEVRLDGHVLSAWSPRQRACRLAWLAQQGDASGELTVHDVVRLGRLPHVGLFGHPSREDERAVERAMADTGCVPWRHRRLGELSGGERQRVLLARALAVQSPVLLLDEPTTHLDPPHQIALVRRMASLARDEGRTVVSVLHELSLALAADRLVVMAAGQVHAVGHPGDPLVQRTLVEVFGGAIRIESVPRSDAPDMVQWVVLPRL</sequence>
<evidence type="ECO:0000256" key="3">
    <source>
        <dbReference type="ARBA" id="ARBA00022741"/>
    </source>
</evidence>
<evidence type="ECO:0000259" key="7">
    <source>
        <dbReference type="PROSITE" id="PS50893"/>
    </source>
</evidence>
<keyword evidence="9" id="KW-1185">Reference proteome</keyword>
<comment type="caution">
    <text evidence="8">The sequence shown here is derived from an EMBL/GenBank/DDBJ whole genome shotgun (WGS) entry which is preliminary data.</text>
</comment>
<dbReference type="GO" id="GO:0005524">
    <property type="term" value="F:ATP binding"/>
    <property type="evidence" value="ECO:0007669"/>
    <property type="project" value="UniProtKB-KW"/>
</dbReference>
<keyword evidence="4 8" id="KW-0067">ATP-binding</keyword>
<dbReference type="SUPFAM" id="SSF52540">
    <property type="entry name" value="P-loop containing nucleoside triphosphate hydrolases"/>
    <property type="match status" value="1"/>
</dbReference>
<dbReference type="InterPro" id="IPR027417">
    <property type="entry name" value="P-loop_NTPase"/>
</dbReference>
<evidence type="ECO:0000313" key="8">
    <source>
        <dbReference type="EMBL" id="NRT58247.1"/>
    </source>
</evidence>
<dbReference type="Proteomes" id="UP001516061">
    <property type="component" value="Unassembled WGS sequence"/>
</dbReference>
<gene>
    <name evidence="8" type="ORF">HNQ01_004014</name>
</gene>
<dbReference type="CDD" id="cd03214">
    <property type="entry name" value="ABC_Iron-Siderophores_B12_Hemin"/>
    <property type="match status" value="1"/>
</dbReference>
<dbReference type="Pfam" id="PF00005">
    <property type="entry name" value="ABC_tran"/>
    <property type="match status" value="1"/>
</dbReference>
<comment type="function">
    <text evidence="6">Part of the ABC transporter complex HmuTUV involved in hemin import. Responsible for energy coupling to the transport system.</text>
</comment>
<evidence type="ECO:0000313" key="9">
    <source>
        <dbReference type="Proteomes" id="UP001516061"/>
    </source>
</evidence>
<dbReference type="EMBL" id="JABSNM010000025">
    <property type="protein sequence ID" value="NRT58247.1"/>
    <property type="molecule type" value="Genomic_DNA"/>
</dbReference>
<dbReference type="PROSITE" id="PS00211">
    <property type="entry name" value="ABC_TRANSPORTER_1"/>
    <property type="match status" value="1"/>
</dbReference>
<keyword evidence="2" id="KW-0472">Membrane</keyword>
<dbReference type="Gene3D" id="3.40.50.300">
    <property type="entry name" value="P-loop containing nucleotide triphosphate hydrolases"/>
    <property type="match status" value="1"/>
</dbReference>
<dbReference type="PANTHER" id="PTHR42794:SF1">
    <property type="entry name" value="HEMIN IMPORT ATP-BINDING PROTEIN HMUV"/>
    <property type="match status" value="1"/>
</dbReference>
<reference evidence="8 9" key="1">
    <citation type="submission" date="2020-05" db="EMBL/GenBank/DDBJ databases">
        <title>Genomic Encyclopedia of Type Strains, Phase IV (KMG-V): Genome sequencing to study the core and pangenomes of soil and plant-associated prokaryotes.</title>
        <authorList>
            <person name="Whitman W."/>
        </authorList>
    </citation>
    <scope>NUCLEOTIDE SEQUENCE [LARGE SCALE GENOMIC DNA]</scope>
    <source>
        <strain evidence="8 9">C29</strain>
    </source>
</reference>
<protein>
    <submittedName>
        <fullName evidence="8">Iron complex transport system ATP-binding protein</fullName>
    </submittedName>
</protein>
<evidence type="ECO:0000256" key="1">
    <source>
        <dbReference type="ARBA" id="ARBA00022448"/>
    </source>
</evidence>
<name>A0ABX2G7F6_9BURK</name>
<dbReference type="PROSITE" id="PS50893">
    <property type="entry name" value="ABC_TRANSPORTER_2"/>
    <property type="match status" value="1"/>
</dbReference>
<dbReference type="InterPro" id="IPR017871">
    <property type="entry name" value="ABC_transporter-like_CS"/>
</dbReference>
<evidence type="ECO:0000256" key="4">
    <source>
        <dbReference type="ARBA" id="ARBA00022840"/>
    </source>
</evidence>
<keyword evidence="2" id="KW-1003">Cell membrane</keyword>
<dbReference type="PANTHER" id="PTHR42794">
    <property type="entry name" value="HEMIN IMPORT ATP-BINDING PROTEIN HMUV"/>
    <property type="match status" value="1"/>
</dbReference>
<feature type="domain" description="ABC transporter" evidence="7">
    <location>
        <begin position="6"/>
        <end position="245"/>
    </location>
</feature>
<keyword evidence="3" id="KW-0547">Nucleotide-binding</keyword>
<dbReference type="SMART" id="SM00382">
    <property type="entry name" value="AAA"/>
    <property type="match status" value="1"/>
</dbReference>
<evidence type="ECO:0000256" key="5">
    <source>
        <dbReference type="ARBA" id="ARBA00022967"/>
    </source>
</evidence>
<organism evidence="8 9">
    <name type="scientific">Sphaerotilus uruguayifluvii</name>
    <dbReference type="NCBI Taxonomy" id="2735897"/>
    <lineage>
        <taxon>Bacteria</taxon>
        <taxon>Pseudomonadati</taxon>
        <taxon>Pseudomonadota</taxon>
        <taxon>Betaproteobacteria</taxon>
        <taxon>Burkholderiales</taxon>
        <taxon>Sphaerotilaceae</taxon>
        <taxon>Sphaerotilus</taxon>
    </lineage>
</organism>
<dbReference type="InterPro" id="IPR003593">
    <property type="entry name" value="AAA+_ATPase"/>
</dbReference>
<proteinExistence type="predicted"/>
<dbReference type="InterPro" id="IPR003439">
    <property type="entry name" value="ABC_transporter-like_ATP-bd"/>
</dbReference>
<evidence type="ECO:0000256" key="6">
    <source>
        <dbReference type="ARBA" id="ARBA00037066"/>
    </source>
</evidence>